<evidence type="ECO:0000313" key="1">
    <source>
        <dbReference type="EMBL" id="VVJ24524.1"/>
    </source>
</evidence>
<accession>A0A6I8MA72</accession>
<keyword evidence="2" id="KW-1185">Reference proteome</keyword>
<proteinExistence type="predicted"/>
<dbReference type="EMBL" id="CABVGP010000003">
    <property type="protein sequence ID" value="VVJ24524.1"/>
    <property type="molecule type" value="Genomic_DNA"/>
</dbReference>
<dbReference type="AlphaFoldDB" id="A0A6I8MA72"/>
<protein>
    <submittedName>
        <fullName evidence="1">Uncharacterized protein</fullName>
    </submittedName>
</protein>
<dbReference type="Proteomes" id="UP000399805">
    <property type="component" value="Unassembled WGS sequence"/>
</dbReference>
<evidence type="ECO:0000313" key="2">
    <source>
        <dbReference type="Proteomes" id="UP000399805"/>
    </source>
</evidence>
<name>A0A6I8MA72_9PSEU</name>
<gene>
    <name evidence="1" type="ORF">AA23TX_09390</name>
</gene>
<sequence length="113" mass="11990">MLNGGTTQGCGGQAIGDVIWGNRTSTVQGTVADYLARGTTVCFGAYAGATKIDSATRTASAHDDVPFDFSIGDPDRVGGFDRLKITVCESGKTYRTVPVNADRDDDPEYFVQM</sequence>
<reference evidence="1 2" key="1">
    <citation type="submission" date="2019-09" db="EMBL/GenBank/DDBJ databases">
        <authorList>
            <person name="Leyn A S."/>
        </authorList>
    </citation>
    <scope>NUCLEOTIDE SEQUENCE [LARGE SCALE GENOMIC DNA]</scope>
    <source>
        <strain evidence="1">AA231_1</strain>
    </source>
</reference>
<organism evidence="1 2">
    <name type="scientific">Amycolatopsis camponoti</name>
    <dbReference type="NCBI Taxonomy" id="2606593"/>
    <lineage>
        <taxon>Bacteria</taxon>
        <taxon>Bacillati</taxon>
        <taxon>Actinomycetota</taxon>
        <taxon>Actinomycetes</taxon>
        <taxon>Pseudonocardiales</taxon>
        <taxon>Pseudonocardiaceae</taxon>
        <taxon>Amycolatopsis</taxon>
    </lineage>
</organism>
<dbReference type="RefSeq" id="WP_155549121.1">
    <property type="nucleotide sequence ID" value="NZ_CABVGP010000003.1"/>
</dbReference>